<dbReference type="Proteomes" id="UP000587991">
    <property type="component" value="Unassembled WGS sequence"/>
</dbReference>
<feature type="domain" description="N-acetyltransferase" evidence="1">
    <location>
        <begin position="37"/>
        <end position="202"/>
    </location>
</feature>
<organism evidence="2 3">
    <name type="scientific">Leeia aquatica</name>
    <dbReference type="NCBI Taxonomy" id="2725557"/>
    <lineage>
        <taxon>Bacteria</taxon>
        <taxon>Pseudomonadati</taxon>
        <taxon>Pseudomonadota</taxon>
        <taxon>Betaproteobacteria</taxon>
        <taxon>Neisseriales</taxon>
        <taxon>Leeiaceae</taxon>
        <taxon>Leeia</taxon>
    </lineage>
</organism>
<comment type="caution">
    <text evidence="2">The sequence shown here is derived from an EMBL/GenBank/DDBJ whole genome shotgun (WGS) entry which is preliminary data.</text>
</comment>
<dbReference type="PANTHER" id="PTHR43441">
    <property type="entry name" value="RIBOSOMAL-PROTEIN-SERINE ACETYLTRANSFERASE"/>
    <property type="match status" value="1"/>
</dbReference>
<dbReference type="InterPro" id="IPR000182">
    <property type="entry name" value="GNAT_dom"/>
</dbReference>
<dbReference type="AlphaFoldDB" id="A0A847S7V3"/>
<dbReference type="Pfam" id="PF13302">
    <property type="entry name" value="Acetyltransf_3"/>
    <property type="match status" value="1"/>
</dbReference>
<accession>A0A847S7V3</accession>
<dbReference type="GO" id="GO:0005737">
    <property type="term" value="C:cytoplasm"/>
    <property type="evidence" value="ECO:0007669"/>
    <property type="project" value="TreeGrafter"/>
</dbReference>
<dbReference type="FunFam" id="3.40.630.30:FF:000047">
    <property type="entry name" value="Acetyltransferase, GNAT family"/>
    <property type="match status" value="1"/>
</dbReference>
<proteinExistence type="predicted"/>
<reference evidence="2 3" key="1">
    <citation type="submission" date="2020-04" db="EMBL/GenBank/DDBJ databases">
        <title>Draft genome of Leeia sp. IMCC25680.</title>
        <authorList>
            <person name="Song J."/>
            <person name="Cho J.-C."/>
        </authorList>
    </citation>
    <scope>NUCLEOTIDE SEQUENCE [LARGE SCALE GENOMIC DNA]</scope>
    <source>
        <strain evidence="2 3">IMCC25680</strain>
    </source>
</reference>
<keyword evidence="3" id="KW-1185">Reference proteome</keyword>
<evidence type="ECO:0000259" key="1">
    <source>
        <dbReference type="PROSITE" id="PS51186"/>
    </source>
</evidence>
<evidence type="ECO:0000313" key="3">
    <source>
        <dbReference type="Proteomes" id="UP000587991"/>
    </source>
</evidence>
<name>A0A847S7V3_9NEIS</name>
<dbReference type="RefSeq" id="WP_168876518.1">
    <property type="nucleotide sequence ID" value="NZ_JABAIM010000001.1"/>
</dbReference>
<dbReference type="InterPro" id="IPR016181">
    <property type="entry name" value="Acyl_CoA_acyltransferase"/>
</dbReference>
<gene>
    <name evidence="2" type="ORF">HF682_07220</name>
</gene>
<dbReference type="GO" id="GO:0008999">
    <property type="term" value="F:protein-N-terminal-alanine acetyltransferase activity"/>
    <property type="evidence" value="ECO:0007669"/>
    <property type="project" value="TreeGrafter"/>
</dbReference>
<keyword evidence="2" id="KW-0808">Transferase</keyword>
<dbReference type="Gene3D" id="3.40.630.30">
    <property type="match status" value="1"/>
</dbReference>
<dbReference type="InterPro" id="IPR051908">
    <property type="entry name" value="Ribosomal_N-acetyltransferase"/>
</dbReference>
<dbReference type="PROSITE" id="PS51186">
    <property type="entry name" value="GNAT"/>
    <property type="match status" value="1"/>
</dbReference>
<evidence type="ECO:0000313" key="2">
    <source>
        <dbReference type="EMBL" id="NLR74945.1"/>
    </source>
</evidence>
<dbReference type="EMBL" id="JABAIM010000001">
    <property type="protein sequence ID" value="NLR74945.1"/>
    <property type="molecule type" value="Genomic_DNA"/>
</dbReference>
<dbReference type="SUPFAM" id="SSF55729">
    <property type="entry name" value="Acyl-CoA N-acyltransferases (Nat)"/>
    <property type="match status" value="1"/>
</dbReference>
<protein>
    <submittedName>
        <fullName evidence="2">GNAT family N-acetyltransferase</fullName>
    </submittedName>
</protein>
<dbReference type="GO" id="GO:1990189">
    <property type="term" value="F:protein N-terminal-serine acetyltransferase activity"/>
    <property type="evidence" value="ECO:0007669"/>
    <property type="project" value="TreeGrafter"/>
</dbReference>
<dbReference type="PANTHER" id="PTHR43441:SF2">
    <property type="entry name" value="FAMILY ACETYLTRANSFERASE, PUTATIVE (AFU_ORTHOLOGUE AFUA_7G00850)-RELATED"/>
    <property type="match status" value="1"/>
</dbReference>
<sequence>MSRDPVINPFGQAIGYPVANWQALTGPEHMVMTGRYCRLEPLSRAHFDGLWQCLMSDEAQDTWTYLMDHPASRAEFDAWLNKRVDSTDPLFFAILDQQTGAVLGQASYLRIDRKEGAVEVGWLHYSPTLQRSRIATEAMYLMMKQAFAWGYRRYEWKCNSLNAPSCRAAVRLGFTFEGIHRQVRVDRGHNRDTAWYSILDHEWPRISVELGRWLSPDNFAPDGQQRSRLDLSAA</sequence>